<dbReference type="eggNOG" id="COG0790">
    <property type="taxonomic scope" value="Bacteria"/>
</dbReference>
<accession>U2PVK9</accession>
<organism evidence="3 4">
    <name type="scientific">Leptotrichia wadei (strain F0279)</name>
    <dbReference type="NCBI Taxonomy" id="888055"/>
    <lineage>
        <taxon>Bacteria</taxon>
        <taxon>Fusobacteriati</taxon>
        <taxon>Fusobacteriota</taxon>
        <taxon>Fusobacteriia</taxon>
        <taxon>Fusobacteriales</taxon>
        <taxon>Leptotrichiaceae</taxon>
        <taxon>Leptotrichia</taxon>
    </lineage>
</organism>
<dbReference type="SUPFAM" id="SSF103088">
    <property type="entry name" value="OmpA-like"/>
    <property type="match status" value="1"/>
</dbReference>
<dbReference type="InterPro" id="IPR011990">
    <property type="entry name" value="TPR-like_helical_dom_sf"/>
</dbReference>
<feature type="domain" description="OmpA-like" evidence="2">
    <location>
        <begin position="108"/>
        <end position="227"/>
    </location>
</feature>
<dbReference type="PANTHER" id="PTHR30329:SF21">
    <property type="entry name" value="LIPOPROTEIN YIAD-RELATED"/>
    <property type="match status" value="1"/>
</dbReference>
<dbReference type="eggNOG" id="COG2885">
    <property type="taxonomic scope" value="Bacteria"/>
</dbReference>
<dbReference type="InterPro" id="IPR050330">
    <property type="entry name" value="Bact_OuterMem_StrucFunc"/>
</dbReference>
<evidence type="ECO:0000313" key="4">
    <source>
        <dbReference type="Proteomes" id="UP000016626"/>
    </source>
</evidence>
<dbReference type="EMBL" id="AWVM01000105">
    <property type="protein sequence ID" value="ERK48126.1"/>
    <property type="molecule type" value="Genomic_DNA"/>
</dbReference>
<evidence type="ECO:0000313" key="3">
    <source>
        <dbReference type="EMBL" id="ERK48126.1"/>
    </source>
</evidence>
<dbReference type="PANTHER" id="PTHR30329">
    <property type="entry name" value="STATOR ELEMENT OF FLAGELLAR MOTOR COMPLEX"/>
    <property type="match status" value="1"/>
</dbReference>
<dbReference type="InterPro" id="IPR006665">
    <property type="entry name" value="OmpA-like"/>
</dbReference>
<protein>
    <submittedName>
        <fullName evidence="3">Sel1 repeat protein</fullName>
    </submittedName>
</protein>
<proteinExistence type="predicted"/>
<dbReference type="CDD" id="cd07185">
    <property type="entry name" value="OmpA_C-like"/>
    <property type="match status" value="1"/>
</dbReference>
<name>U2PVK9_LEPWF</name>
<dbReference type="Gene3D" id="3.30.1330.60">
    <property type="entry name" value="OmpA-like domain"/>
    <property type="match status" value="1"/>
</dbReference>
<dbReference type="SUPFAM" id="SSF81901">
    <property type="entry name" value="HCP-like"/>
    <property type="match status" value="1"/>
</dbReference>
<dbReference type="Gene3D" id="1.25.40.10">
    <property type="entry name" value="Tetratricopeptide repeat domain"/>
    <property type="match status" value="1"/>
</dbReference>
<dbReference type="GO" id="GO:0016020">
    <property type="term" value="C:membrane"/>
    <property type="evidence" value="ECO:0007669"/>
    <property type="project" value="UniProtKB-UniRule"/>
</dbReference>
<reference evidence="3 4" key="1">
    <citation type="submission" date="2013-06" db="EMBL/GenBank/DDBJ databases">
        <authorList>
            <person name="Weinstock G."/>
            <person name="Sodergren E."/>
            <person name="Lobos E.A."/>
            <person name="Fulton L."/>
            <person name="Fulton R."/>
            <person name="Courtney L."/>
            <person name="Fronick C."/>
            <person name="O'Laughlin M."/>
            <person name="Godfrey J."/>
            <person name="Wilson R.M."/>
            <person name="Miner T."/>
            <person name="Farmer C."/>
            <person name="Delehaunty K."/>
            <person name="Cordes M."/>
            <person name="Minx P."/>
            <person name="Tomlinson C."/>
            <person name="Chen J."/>
            <person name="Wollam A."/>
            <person name="Pepin K.H."/>
            <person name="Bhonagiri V."/>
            <person name="Zhang X."/>
            <person name="Warren W."/>
            <person name="Mitreva M."/>
            <person name="Mardis E.R."/>
            <person name="Wilson R.K."/>
        </authorList>
    </citation>
    <scope>NUCLEOTIDE SEQUENCE [LARGE SCALE GENOMIC DNA]</scope>
    <source>
        <strain evidence="3 4">F0279</strain>
    </source>
</reference>
<dbReference type="HOGENOM" id="CLU_1198570_0_0_0"/>
<dbReference type="InterPro" id="IPR036737">
    <property type="entry name" value="OmpA-like_sf"/>
</dbReference>
<dbReference type="Proteomes" id="UP000016626">
    <property type="component" value="Unassembled WGS sequence"/>
</dbReference>
<sequence>MKKIILLFTIILEFNLFSNTPYDEFPQKVEKLEEKIKNRDKKAINNLGNLYAKNENSRNIPKAKEYYRLAIKNGSEIASKNLEIANKLPKLCPERSICENWTTIRFVEEDGKIEKMVISGFPVDKEEVTETEKQEIRKEIEYILNIFFENEEFEIVGYTDKTENNKNKLSLLRAEKMAEFLKQNGLRKDIKITKIIGKGSENPIDTNDTEIGRYNNRRVEILLKTGKVKKIDISKLLNQLKDE</sequence>
<dbReference type="AlphaFoldDB" id="U2PVK9"/>
<evidence type="ECO:0000259" key="2">
    <source>
        <dbReference type="PROSITE" id="PS51123"/>
    </source>
</evidence>
<dbReference type="PATRIC" id="fig|888055.3.peg.1980"/>
<dbReference type="Pfam" id="PF00691">
    <property type="entry name" value="OmpA"/>
    <property type="match status" value="1"/>
</dbReference>
<dbReference type="RefSeq" id="WP_021746953.1">
    <property type="nucleotide sequence ID" value="NZ_KI271422.1"/>
</dbReference>
<gene>
    <name evidence="3" type="ORF">HMPREF9015_02060</name>
</gene>
<comment type="caution">
    <text evidence="3">The sequence shown here is derived from an EMBL/GenBank/DDBJ whole genome shotgun (WGS) entry which is preliminary data.</text>
</comment>
<dbReference type="PROSITE" id="PS51123">
    <property type="entry name" value="OMPA_2"/>
    <property type="match status" value="1"/>
</dbReference>
<keyword evidence="1" id="KW-0472">Membrane</keyword>
<evidence type="ECO:0000256" key="1">
    <source>
        <dbReference type="PROSITE-ProRule" id="PRU00473"/>
    </source>
</evidence>